<protein>
    <submittedName>
        <fullName evidence="1">Uncharacterized protein</fullName>
    </submittedName>
</protein>
<reference evidence="1" key="1">
    <citation type="submission" date="2020-10" db="EMBL/GenBank/DDBJ databases">
        <authorList>
            <person name="Gilroy R."/>
        </authorList>
    </citation>
    <scope>NUCLEOTIDE SEQUENCE</scope>
    <source>
        <strain evidence="1">ChiHile30-977</strain>
    </source>
</reference>
<dbReference type="AlphaFoldDB" id="A0A9D0YX97"/>
<evidence type="ECO:0000313" key="2">
    <source>
        <dbReference type="Proteomes" id="UP000886819"/>
    </source>
</evidence>
<sequence length="80" mass="8402">MKVVYQPDLVPLARALGAMGFEMHPLGADVAADAVLFTSLPGRALHARPAPGGALLLNVRGLSAAETARALRRRAQTPLF</sequence>
<dbReference type="EMBL" id="DVFI01000040">
    <property type="protein sequence ID" value="HIQ62550.1"/>
    <property type="molecule type" value="Genomic_DNA"/>
</dbReference>
<evidence type="ECO:0000313" key="1">
    <source>
        <dbReference type="EMBL" id="HIQ62550.1"/>
    </source>
</evidence>
<gene>
    <name evidence="1" type="ORF">IAA66_03055</name>
</gene>
<proteinExistence type="predicted"/>
<reference evidence="1" key="2">
    <citation type="journal article" date="2021" name="PeerJ">
        <title>Extensive microbial diversity within the chicken gut microbiome revealed by metagenomics and culture.</title>
        <authorList>
            <person name="Gilroy R."/>
            <person name="Ravi A."/>
            <person name="Getino M."/>
            <person name="Pursley I."/>
            <person name="Horton D.L."/>
            <person name="Alikhan N.F."/>
            <person name="Baker D."/>
            <person name="Gharbi K."/>
            <person name="Hall N."/>
            <person name="Watson M."/>
            <person name="Adriaenssens E.M."/>
            <person name="Foster-Nyarko E."/>
            <person name="Jarju S."/>
            <person name="Secka A."/>
            <person name="Antonio M."/>
            <person name="Oren A."/>
            <person name="Chaudhuri R.R."/>
            <person name="La Ragione R."/>
            <person name="Hildebrand F."/>
            <person name="Pallen M.J."/>
        </authorList>
    </citation>
    <scope>NUCLEOTIDE SEQUENCE</scope>
    <source>
        <strain evidence="1">ChiHile30-977</strain>
    </source>
</reference>
<accession>A0A9D0YX97</accession>
<comment type="caution">
    <text evidence="1">The sequence shown here is derived from an EMBL/GenBank/DDBJ whole genome shotgun (WGS) entry which is preliminary data.</text>
</comment>
<organism evidence="1 2">
    <name type="scientific">Candidatus Avichristensenella intestinipullorum</name>
    <dbReference type="NCBI Taxonomy" id="2840693"/>
    <lineage>
        <taxon>Bacteria</taxon>
        <taxon>Bacillati</taxon>
        <taxon>Bacillota</taxon>
        <taxon>Clostridia</taxon>
        <taxon>Candidatus Avichristensenella</taxon>
    </lineage>
</organism>
<name>A0A9D0YX97_9FIRM</name>
<dbReference type="Proteomes" id="UP000886819">
    <property type="component" value="Unassembled WGS sequence"/>
</dbReference>